<dbReference type="AlphaFoldDB" id="A0A0P1HZ64"/>
<dbReference type="SUPFAM" id="SSF52821">
    <property type="entry name" value="Rhodanese/Cell cycle control phosphatase"/>
    <property type="match status" value="1"/>
</dbReference>
<dbReference type="Pfam" id="PF00581">
    <property type="entry name" value="Rhodanese"/>
    <property type="match status" value="1"/>
</dbReference>
<proteinExistence type="predicted"/>
<dbReference type="PROSITE" id="PS50206">
    <property type="entry name" value="RHODANESE_3"/>
    <property type="match status" value="1"/>
</dbReference>
<gene>
    <name evidence="4" type="ORF">K3718_06600</name>
    <name evidence="3" type="ORF">PHA8399_03951</name>
</gene>
<evidence type="ECO:0000259" key="2">
    <source>
        <dbReference type="PROSITE" id="PS50206"/>
    </source>
</evidence>
<organism evidence="3 5">
    <name type="scientific">Leisingera aquaemixtae</name>
    <dbReference type="NCBI Taxonomy" id="1396826"/>
    <lineage>
        <taxon>Bacteria</taxon>
        <taxon>Pseudomonadati</taxon>
        <taxon>Pseudomonadota</taxon>
        <taxon>Alphaproteobacteria</taxon>
        <taxon>Rhodobacterales</taxon>
        <taxon>Roseobacteraceae</taxon>
        <taxon>Leisingera</taxon>
    </lineage>
</organism>
<feature type="domain" description="Rhodanese" evidence="2">
    <location>
        <begin position="28"/>
        <end position="127"/>
    </location>
</feature>
<dbReference type="PANTHER" id="PTHR45431">
    <property type="entry name" value="RHODANESE-LIKE DOMAIN-CONTAINING PROTEIN 15, CHLOROPLASTIC"/>
    <property type="match status" value="1"/>
</dbReference>
<dbReference type="EMBL" id="CP081051">
    <property type="protein sequence ID" value="UWQ42752.1"/>
    <property type="molecule type" value="Genomic_DNA"/>
</dbReference>
<reference evidence="4" key="2">
    <citation type="submission" date="2021-08" db="EMBL/GenBank/DDBJ databases">
        <authorList>
            <person name="Nwanade C."/>
            <person name="Wang M."/>
            <person name="Masoudi A."/>
            <person name="Yu Z."/>
            <person name="Liu J."/>
        </authorList>
    </citation>
    <scope>NUCLEOTIDE SEQUENCE</scope>
    <source>
        <strain evidence="4">S166</strain>
    </source>
</reference>
<dbReference type="Proteomes" id="UP001058514">
    <property type="component" value="Chromosome"/>
</dbReference>
<dbReference type="SMART" id="SM00450">
    <property type="entry name" value="RHOD"/>
    <property type="match status" value="1"/>
</dbReference>
<evidence type="ECO:0000256" key="1">
    <source>
        <dbReference type="SAM" id="MobiDB-lite"/>
    </source>
</evidence>
<dbReference type="Gene3D" id="3.40.250.10">
    <property type="entry name" value="Rhodanese-like domain"/>
    <property type="match status" value="1"/>
</dbReference>
<dbReference type="InterPro" id="IPR001763">
    <property type="entry name" value="Rhodanese-like_dom"/>
</dbReference>
<dbReference type="InterPro" id="IPR052367">
    <property type="entry name" value="Thiosulfate_ST/Rhodanese-like"/>
</dbReference>
<evidence type="ECO:0000313" key="4">
    <source>
        <dbReference type="EMBL" id="UWQ42752.1"/>
    </source>
</evidence>
<keyword evidence="6" id="KW-1185">Reference proteome</keyword>
<dbReference type="EMBL" id="CYSR01000036">
    <property type="protein sequence ID" value="CUI01804.1"/>
    <property type="molecule type" value="Genomic_DNA"/>
</dbReference>
<dbReference type="InterPro" id="IPR036873">
    <property type="entry name" value="Rhodanese-like_dom_sf"/>
</dbReference>
<dbReference type="Proteomes" id="UP000051326">
    <property type="component" value="Unassembled WGS sequence"/>
</dbReference>
<dbReference type="RefSeq" id="WP_058287798.1">
    <property type="nucleotide sequence ID" value="NZ_CP081051.1"/>
</dbReference>
<feature type="region of interest" description="Disordered" evidence="1">
    <location>
        <begin position="1"/>
        <end position="28"/>
    </location>
</feature>
<dbReference type="STRING" id="1396826.PHA8399_03951"/>
<name>A0A0P1HZ64_9RHOB</name>
<evidence type="ECO:0000313" key="5">
    <source>
        <dbReference type="Proteomes" id="UP000051326"/>
    </source>
</evidence>
<evidence type="ECO:0000313" key="3">
    <source>
        <dbReference type="EMBL" id="CUI01804.1"/>
    </source>
</evidence>
<accession>A0A0P1HZ64</accession>
<evidence type="ECO:0000313" key="6">
    <source>
        <dbReference type="Proteomes" id="UP001058514"/>
    </source>
</evidence>
<protein>
    <submittedName>
        <fullName evidence="3">Molybdopterin biosynthesis protein MoeB</fullName>
    </submittedName>
    <submittedName>
        <fullName evidence="4">Rhodanese-like domain-containing protein</fullName>
    </submittedName>
</protein>
<dbReference type="PANTHER" id="PTHR45431:SF3">
    <property type="entry name" value="RHODANESE-LIKE DOMAIN-CONTAINING PROTEIN 15, CHLOROPLASTIC"/>
    <property type="match status" value="1"/>
</dbReference>
<sequence>MAQTMEEMVETARAQTKTASPQDAHDAAAAGHVILDVREPGELQQDGCVSGSLHIPRGVLESKADPDSGAAEAALTSRRDDAGIYVLCASGARAALAAHTLCQMGYDAAIIEGGLQAWKDDGLPVEGAS</sequence>
<reference evidence="3 5" key="1">
    <citation type="submission" date="2015-09" db="EMBL/GenBank/DDBJ databases">
        <authorList>
            <consortium name="Swine Surveillance"/>
        </authorList>
    </citation>
    <scope>NUCLEOTIDE SEQUENCE [LARGE SCALE GENOMIC DNA]</scope>
    <source>
        <strain evidence="3 5">CECT 8399</strain>
    </source>
</reference>